<dbReference type="Proteomes" id="UP001369736">
    <property type="component" value="Unassembled WGS sequence"/>
</dbReference>
<feature type="chain" id="PRO_5047260356" evidence="1">
    <location>
        <begin position="25"/>
        <end position="461"/>
    </location>
</feature>
<keyword evidence="1" id="KW-0732">Signal</keyword>
<sequence length="461" mass="47425">MRGSVRALVVTCAVLAVLVTTACAFPVDGRAIAGPEVSAGVDPSFIGGTNGGEEDRLAAATLRDLEGYWGRELPQVSGGQPFRPLAGYFSVDPRNRAGAANVPCLQNPQEVQGTAFYCPSADIIAWDRGELLPQLRRDFGDSAVVVVLSHEFGHAIQGRLDRTGALRGAPTILLEAQADCYAGVFLRQVRDGGLPDLRTGATGIDGAMGALIGFRDPVGTSPRNAQAHGNAFDRVSSFQDGFDGTPAVCGAIGRDRVFTQQSFRSQADESSGGNLGLSPLIEAMVPDLDRWFGGEVRQRGGQWAPLGTERGPAQCPDADGPVQGQVAWCGPGDGTPAAVHIDTGGTLAADHARIGDYATGTLLASRFGTAALAALNRPTTGAEGGRAALCLAGAYSAAVGTGNSGFALSPGDLDESVTLLLREDDASRGTDGVAAAGTGYERIRVFRAGVTGGTDACLRGV</sequence>
<dbReference type="PROSITE" id="PS51257">
    <property type="entry name" value="PROKAR_LIPOPROTEIN"/>
    <property type="match status" value="1"/>
</dbReference>
<accession>A0ABU8MDR7</accession>
<dbReference type="EMBL" id="JBBEGM010000018">
    <property type="protein sequence ID" value="MEJ2865480.1"/>
    <property type="molecule type" value="Genomic_DNA"/>
</dbReference>
<name>A0ABU8MDR7_9PSEU</name>
<organism evidence="2 3">
    <name type="scientific">Actinomycetospora flava</name>
    <dbReference type="NCBI Taxonomy" id="3129232"/>
    <lineage>
        <taxon>Bacteria</taxon>
        <taxon>Bacillati</taxon>
        <taxon>Actinomycetota</taxon>
        <taxon>Actinomycetes</taxon>
        <taxon>Pseudonocardiales</taxon>
        <taxon>Pseudonocardiaceae</taxon>
        <taxon>Actinomycetospora</taxon>
    </lineage>
</organism>
<feature type="signal peptide" evidence="1">
    <location>
        <begin position="1"/>
        <end position="24"/>
    </location>
</feature>
<proteinExistence type="predicted"/>
<evidence type="ECO:0000313" key="2">
    <source>
        <dbReference type="EMBL" id="MEJ2865480.1"/>
    </source>
</evidence>
<reference evidence="2 3" key="1">
    <citation type="submission" date="2024-03" db="EMBL/GenBank/DDBJ databases">
        <title>Actinomycetospora sp. OC33-EN07, a novel actinomycete isolated from wild orchid (Aerides multiflora).</title>
        <authorList>
            <person name="Suriyachadkun C."/>
        </authorList>
    </citation>
    <scope>NUCLEOTIDE SEQUENCE [LARGE SCALE GENOMIC DNA]</scope>
    <source>
        <strain evidence="2 3">OC33-EN07</strain>
    </source>
</reference>
<comment type="caution">
    <text evidence="2">The sequence shown here is derived from an EMBL/GenBank/DDBJ whole genome shotgun (WGS) entry which is preliminary data.</text>
</comment>
<dbReference type="SUPFAM" id="SSF55486">
    <property type="entry name" value="Metalloproteases ('zincins'), catalytic domain"/>
    <property type="match status" value="1"/>
</dbReference>
<evidence type="ECO:0000313" key="3">
    <source>
        <dbReference type="Proteomes" id="UP001369736"/>
    </source>
</evidence>
<gene>
    <name evidence="2" type="ORF">WCD58_30285</name>
</gene>
<dbReference type="Pfam" id="PF04228">
    <property type="entry name" value="Zn_peptidase"/>
    <property type="match status" value="1"/>
</dbReference>
<dbReference type="InterPro" id="IPR007343">
    <property type="entry name" value="Uncharacterised_pept_Zn_put"/>
</dbReference>
<protein>
    <submittedName>
        <fullName evidence="2">Neutral zinc metallopeptidase</fullName>
    </submittedName>
</protein>
<keyword evidence="3" id="KW-1185">Reference proteome</keyword>
<evidence type="ECO:0000256" key="1">
    <source>
        <dbReference type="SAM" id="SignalP"/>
    </source>
</evidence>